<reference evidence="15 16" key="1">
    <citation type="submission" date="2019-10" db="EMBL/GenBank/DDBJ databases">
        <authorList>
            <person name="Palmer J.M."/>
        </authorList>
    </citation>
    <scope>NUCLEOTIDE SEQUENCE [LARGE SCALE GENOMIC DNA]</scope>
    <source>
        <strain evidence="15 16">TWF696</strain>
    </source>
</reference>
<keyword evidence="6" id="KW-0812">Transmembrane</keyword>
<dbReference type="AlphaFoldDB" id="A0AAV9U0V7"/>
<keyword evidence="7 12" id="KW-0378">Hydrolase</keyword>
<dbReference type="PANTHER" id="PTHR10340">
    <property type="entry name" value="SPHINGOMYELIN PHOSPHODIESTERASE"/>
    <property type="match status" value="1"/>
</dbReference>
<evidence type="ECO:0000256" key="3">
    <source>
        <dbReference type="ARBA" id="ARBA00012459"/>
    </source>
</evidence>
<evidence type="ECO:0000313" key="15">
    <source>
        <dbReference type="EMBL" id="KAK6332917.1"/>
    </source>
</evidence>
<keyword evidence="8" id="KW-0735">Signal-anchor</keyword>
<evidence type="ECO:0000256" key="7">
    <source>
        <dbReference type="ARBA" id="ARBA00022801"/>
    </source>
</evidence>
<evidence type="ECO:0000256" key="11">
    <source>
        <dbReference type="ARBA" id="ARBA00023180"/>
    </source>
</evidence>
<comment type="subcellular location">
    <subcellularLocation>
        <location evidence="1">Vacuole membrane</location>
        <topology evidence="1">Single-pass type II membrane protein</topology>
    </subcellularLocation>
</comment>
<evidence type="ECO:0000256" key="10">
    <source>
        <dbReference type="ARBA" id="ARBA00023136"/>
    </source>
</evidence>
<evidence type="ECO:0000256" key="9">
    <source>
        <dbReference type="ARBA" id="ARBA00022989"/>
    </source>
</evidence>
<evidence type="ECO:0000256" key="13">
    <source>
        <dbReference type="SAM" id="MobiDB-lite"/>
    </source>
</evidence>
<feature type="compositionally biased region" description="Low complexity" evidence="13">
    <location>
        <begin position="550"/>
        <end position="560"/>
    </location>
</feature>
<keyword evidence="16" id="KW-1185">Reference proteome</keyword>
<evidence type="ECO:0000256" key="14">
    <source>
        <dbReference type="SAM" id="SignalP"/>
    </source>
</evidence>
<evidence type="ECO:0000313" key="16">
    <source>
        <dbReference type="Proteomes" id="UP001375240"/>
    </source>
</evidence>
<feature type="compositionally biased region" description="Basic residues" evidence="13">
    <location>
        <begin position="658"/>
        <end position="672"/>
    </location>
</feature>
<dbReference type="GO" id="GO:0005774">
    <property type="term" value="C:vacuolar membrane"/>
    <property type="evidence" value="ECO:0007669"/>
    <property type="project" value="UniProtKB-SubCell"/>
</dbReference>
<evidence type="ECO:0000256" key="4">
    <source>
        <dbReference type="ARBA" id="ARBA00014458"/>
    </source>
</evidence>
<dbReference type="Proteomes" id="UP001375240">
    <property type="component" value="Unassembled WGS sequence"/>
</dbReference>
<dbReference type="Gene3D" id="3.60.21.10">
    <property type="match status" value="1"/>
</dbReference>
<keyword evidence="9" id="KW-1133">Transmembrane helix</keyword>
<evidence type="ECO:0000256" key="2">
    <source>
        <dbReference type="ARBA" id="ARBA00010399"/>
    </source>
</evidence>
<gene>
    <name evidence="15" type="primary">PPN1</name>
    <name evidence="15" type="ORF">TWF696_002935</name>
</gene>
<dbReference type="PIRSF" id="PIRSF027093">
    <property type="entry name" value="EndopolyPtase_N1"/>
    <property type="match status" value="1"/>
</dbReference>
<organism evidence="15 16">
    <name type="scientific">Orbilia brochopaga</name>
    <dbReference type="NCBI Taxonomy" id="3140254"/>
    <lineage>
        <taxon>Eukaryota</taxon>
        <taxon>Fungi</taxon>
        <taxon>Dikarya</taxon>
        <taxon>Ascomycota</taxon>
        <taxon>Pezizomycotina</taxon>
        <taxon>Orbiliomycetes</taxon>
        <taxon>Orbiliales</taxon>
        <taxon>Orbiliaceae</taxon>
        <taxon>Orbilia</taxon>
    </lineage>
</organism>
<dbReference type="GO" id="GO:0000298">
    <property type="term" value="F:endopolyphosphatase activity"/>
    <property type="evidence" value="ECO:0007669"/>
    <property type="project" value="UniProtKB-EC"/>
</dbReference>
<feature type="signal peptide" evidence="14">
    <location>
        <begin position="1"/>
        <end position="26"/>
    </location>
</feature>
<feature type="region of interest" description="Disordered" evidence="13">
    <location>
        <begin position="40"/>
        <end position="60"/>
    </location>
</feature>
<dbReference type="InterPro" id="IPR012358">
    <property type="entry name" value="EndopolyPtase_N1"/>
</dbReference>
<dbReference type="EC" id="3.6.1.10" evidence="3 12"/>
<comment type="caution">
    <text evidence="15">The sequence shown here is derived from an EMBL/GenBank/DDBJ whole genome shotgun (WGS) entry which is preliminary data.</text>
</comment>
<accession>A0AAV9U0V7</accession>
<feature type="compositionally biased region" description="Pro residues" evidence="13">
    <location>
        <begin position="488"/>
        <end position="500"/>
    </location>
</feature>
<dbReference type="GO" id="GO:0004309">
    <property type="term" value="F:exopolyphosphatase activity"/>
    <property type="evidence" value="ECO:0007669"/>
    <property type="project" value="TreeGrafter"/>
</dbReference>
<proteinExistence type="inferred from homology"/>
<feature type="region of interest" description="Disordered" evidence="13">
    <location>
        <begin position="532"/>
        <end position="572"/>
    </location>
</feature>
<evidence type="ECO:0000256" key="1">
    <source>
        <dbReference type="ARBA" id="ARBA00004576"/>
    </source>
</evidence>
<dbReference type="EMBL" id="JAVHNQ010000014">
    <property type="protein sequence ID" value="KAK6332917.1"/>
    <property type="molecule type" value="Genomic_DNA"/>
</dbReference>
<keyword evidence="14" id="KW-0732">Signal</keyword>
<evidence type="ECO:0000256" key="12">
    <source>
        <dbReference type="PIRNR" id="PIRNR027093"/>
    </source>
</evidence>
<feature type="chain" id="PRO_5043384610" description="Endopolyphosphatase" evidence="14">
    <location>
        <begin position="27"/>
        <end position="704"/>
    </location>
</feature>
<dbReference type="SUPFAM" id="SSF56300">
    <property type="entry name" value="Metallo-dependent phosphatases"/>
    <property type="match status" value="1"/>
</dbReference>
<dbReference type="GO" id="GO:0006798">
    <property type="term" value="P:polyphosphate catabolic process"/>
    <property type="evidence" value="ECO:0007669"/>
    <property type="project" value="TreeGrafter"/>
</dbReference>
<dbReference type="PANTHER" id="PTHR10340:SF55">
    <property type="entry name" value="ENDOPOLYPHOSPHATASE"/>
    <property type="match status" value="1"/>
</dbReference>
<comment type="catalytic activity">
    <reaction evidence="12">
        <text>[phosphate](n+1) + n H2O = (n+1) phosphate + n H(+)</text>
        <dbReference type="Rhea" id="RHEA:22452"/>
        <dbReference type="Rhea" id="RHEA-COMP:14280"/>
        <dbReference type="ChEBI" id="CHEBI:15377"/>
        <dbReference type="ChEBI" id="CHEBI:15378"/>
        <dbReference type="ChEBI" id="CHEBI:16838"/>
        <dbReference type="ChEBI" id="CHEBI:43474"/>
        <dbReference type="EC" id="3.6.1.10"/>
    </reaction>
</comment>
<keyword evidence="5 12" id="KW-0926">Vacuole</keyword>
<sequence>MRCIFSPSSLLLLAALQSSSFNLASASPLSDTNGQKVFAPEQAQDQPLKPAGTPQPTPKRKLFGRFLHITDVHPDPLYLRNSSTALSQDCHTEHGHAGYWGAEKSECDSPIVLANATFEWIRNNLRDNIDFVIWTGDNIRHDNDPRFPRNESQIFQMNRMMVEMMYEVFKKPDDEFDKNPNDDLIIPVVPTLGNNDIMPHNIMLSGPSEITHTYLDIWRNFIPEHQRHMFQHGAYFWSEVIPNKLAVFSLNTIYFFRSNAAVDGCNFMSEPGYQHFTWLKVQLDQIRARGMKAMMMGHVPPARTRNKHSWDDTCWSKFVIWCWHYRDIIVGNIFGHMNLDHFLLLDVNTAHQIQRHPRPRWQSESNNMSAWEEPVRIQVAGPYLSEVREVLSQMPQPPLKSKNQEQASNLRKKYIKKIGGKYAERYVPAFVGPSVLPNYFPSLRVFEYNITGLVDADGYLLEDSDTKKSTYGPHPDDTVTPAGKGVPLPDPNIPSPPPTDAAPGPAYSPQSLSFTGITVYYANLTYLNGWVPKHDQGDDEEEGGNPPPSSDGAGSDSAGNQKKPRQPPRPLEYKFEYSTFNDTEGLYTNMQDMSVRSLVKLANAMRDADVQSECLETEETTFCDTKDLDDDTDDDTDDSLGDDLDNDLDDGDVEGEKKKKKKARKHKNHHQPNQKTRDKLWHLFVKRAFVSAMSDDEIDQIEKV</sequence>
<comment type="similarity">
    <text evidence="2">Belongs to the endopolyphosphatase PPN1 family.</text>
</comment>
<feature type="region of interest" description="Disordered" evidence="13">
    <location>
        <begin position="624"/>
        <end position="679"/>
    </location>
</feature>
<dbReference type="GO" id="GO:0008081">
    <property type="term" value="F:phosphoric diester hydrolase activity"/>
    <property type="evidence" value="ECO:0007669"/>
    <property type="project" value="TreeGrafter"/>
</dbReference>
<evidence type="ECO:0000256" key="8">
    <source>
        <dbReference type="ARBA" id="ARBA00022968"/>
    </source>
</evidence>
<name>A0AAV9U0V7_9PEZI</name>
<feature type="region of interest" description="Disordered" evidence="13">
    <location>
        <begin position="465"/>
        <end position="507"/>
    </location>
</feature>
<dbReference type="GO" id="GO:0000324">
    <property type="term" value="C:fungal-type vacuole"/>
    <property type="evidence" value="ECO:0007669"/>
    <property type="project" value="TreeGrafter"/>
</dbReference>
<evidence type="ECO:0000256" key="5">
    <source>
        <dbReference type="ARBA" id="ARBA00022554"/>
    </source>
</evidence>
<dbReference type="InterPro" id="IPR029052">
    <property type="entry name" value="Metallo-depent_PP-like"/>
</dbReference>
<protein>
    <recommendedName>
        <fullName evidence="4 12">Endopolyphosphatase</fullName>
        <ecNumber evidence="3 12">3.6.1.10</ecNumber>
    </recommendedName>
</protein>
<keyword evidence="10 12" id="KW-0472">Membrane</keyword>
<keyword evidence="11" id="KW-0325">Glycoprotein</keyword>
<feature type="compositionally biased region" description="Acidic residues" evidence="13">
    <location>
        <begin position="624"/>
        <end position="653"/>
    </location>
</feature>
<evidence type="ECO:0000256" key="6">
    <source>
        <dbReference type="ARBA" id="ARBA00022692"/>
    </source>
</evidence>
<comment type="function">
    <text evidence="12">Catalyzes the hydrolysis of inorganic polyphosphate (polyP) chains of many hundreds of phosphate residues into shorter lengths.</text>
</comment>